<sequence>MGCECALVLLARSLLVTQQRSLRRSTCRHALSFIELVPRFIGTLALAQTIARRCGNSFGEQHDCSYGFASSPIRVESWVRGEPHTNVKLGTLLYSVAFWPTWCGGCGAEISPLAQLQEKYDDNAVEVIVVAASERG</sequence>
<dbReference type="Proteomes" id="UP000324758">
    <property type="component" value="Unassembled WGS sequence"/>
</dbReference>
<comment type="caution">
    <text evidence="1">The sequence shown here is derived from an EMBL/GenBank/DDBJ whole genome shotgun (WGS) entry which is preliminary data.</text>
</comment>
<accession>A0A5D3KLR2</accession>
<dbReference type="Gene3D" id="3.40.30.10">
    <property type="entry name" value="Glutaredoxin"/>
    <property type="match status" value="1"/>
</dbReference>
<name>A0A5D3KLR2_9BRAD</name>
<dbReference type="AlphaFoldDB" id="A0A5D3KLR2"/>
<protein>
    <submittedName>
        <fullName evidence="1">Redoxin domain-containing protein</fullName>
    </submittedName>
</protein>
<evidence type="ECO:0000313" key="1">
    <source>
        <dbReference type="EMBL" id="TYL92463.1"/>
    </source>
</evidence>
<gene>
    <name evidence="1" type="ORF">FXB40_25275</name>
</gene>
<organism evidence="1 2">
    <name type="scientific">Bradyrhizobium rifense</name>
    <dbReference type="NCBI Taxonomy" id="515499"/>
    <lineage>
        <taxon>Bacteria</taxon>
        <taxon>Pseudomonadati</taxon>
        <taxon>Pseudomonadota</taxon>
        <taxon>Alphaproteobacteria</taxon>
        <taxon>Hyphomicrobiales</taxon>
        <taxon>Nitrobacteraceae</taxon>
        <taxon>Bradyrhizobium</taxon>
    </lineage>
</organism>
<dbReference type="OrthoDB" id="9802923at2"/>
<reference evidence="1 2" key="1">
    <citation type="submission" date="2019-08" db="EMBL/GenBank/DDBJ databases">
        <title>Bradyrhizobium hipponensis sp. nov., a rhizobium isolated from a Lupinus angustifolius root nodule in Tunisia.</title>
        <authorList>
            <person name="Off K."/>
            <person name="Rejili M."/>
            <person name="Mars M."/>
            <person name="Brachmann A."/>
            <person name="Marin M."/>
        </authorList>
    </citation>
    <scope>NUCLEOTIDE SEQUENCE [LARGE SCALE GENOMIC DNA]</scope>
    <source>
        <strain evidence="1 2">CTAW71</strain>
    </source>
</reference>
<keyword evidence="2" id="KW-1185">Reference proteome</keyword>
<dbReference type="SUPFAM" id="SSF52833">
    <property type="entry name" value="Thioredoxin-like"/>
    <property type="match status" value="1"/>
</dbReference>
<evidence type="ECO:0000313" key="2">
    <source>
        <dbReference type="Proteomes" id="UP000324758"/>
    </source>
</evidence>
<proteinExistence type="predicted"/>
<dbReference type="InterPro" id="IPR036249">
    <property type="entry name" value="Thioredoxin-like_sf"/>
</dbReference>
<dbReference type="EMBL" id="VSSS01000038">
    <property type="protein sequence ID" value="TYL92463.1"/>
    <property type="molecule type" value="Genomic_DNA"/>
</dbReference>